<name>A0A251YCB2_9MICO</name>
<feature type="transmembrane region" description="Helical" evidence="1">
    <location>
        <begin position="34"/>
        <end position="55"/>
    </location>
</feature>
<dbReference type="EMBL" id="MDJW01000007">
    <property type="protein sequence ID" value="OUE21698.1"/>
    <property type="molecule type" value="Genomic_DNA"/>
</dbReference>
<keyword evidence="1" id="KW-0472">Membrane</keyword>
<protein>
    <submittedName>
        <fullName evidence="2">Uncharacterized protein</fullName>
    </submittedName>
</protein>
<evidence type="ECO:0000313" key="3">
    <source>
        <dbReference type="Proteomes" id="UP000194837"/>
    </source>
</evidence>
<evidence type="ECO:0000256" key="1">
    <source>
        <dbReference type="SAM" id="Phobius"/>
    </source>
</evidence>
<comment type="caution">
    <text evidence="2">The sequence shown here is derived from an EMBL/GenBank/DDBJ whole genome shotgun (WGS) entry which is preliminary data.</text>
</comment>
<dbReference type="Proteomes" id="UP000194837">
    <property type="component" value="Unassembled WGS sequence"/>
</dbReference>
<organism evidence="2 3">
    <name type="scientific">Clavibacter michiganensis</name>
    <dbReference type="NCBI Taxonomy" id="28447"/>
    <lineage>
        <taxon>Bacteria</taxon>
        <taxon>Bacillati</taxon>
        <taxon>Actinomycetota</taxon>
        <taxon>Actinomycetes</taxon>
        <taxon>Micrococcales</taxon>
        <taxon>Microbacteriaceae</taxon>
        <taxon>Clavibacter</taxon>
    </lineage>
</organism>
<keyword evidence="1" id="KW-0812">Transmembrane</keyword>
<proteinExistence type="predicted"/>
<keyword evidence="1" id="KW-1133">Transmembrane helix</keyword>
<gene>
    <name evidence="2" type="ORF">BFL34_01058</name>
</gene>
<sequence>MLVVAGAVVAAARYPLSAGPFGYWLSEQPRPLVLLMLSGPALPAAAILVLLHVALRVRERHAG</sequence>
<reference evidence="2 3" key="1">
    <citation type="submission" date="2016-08" db="EMBL/GenBank/DDBJ databases">
        <title>Genome sequence of Clavibacter michiganensis spp strain CFBP7494.</title>
        <authorList>
            <person name="Thapa S.P."/>
            <person name="Coaker G."/>
            <person name="Jacques M.-A."/>
        </authorList>
    </citation>
    <scope>NUCLEOTIDE SEQUENCE [LARGE SCALE GENOMIC DNA]</scope>
    <source>
        <strain evidence="2">CFBP7494</strain>
    </source>
</reference>
<dbReference type="RefSeq" id="WP_241534439.1">
    <property type="nucleotide sequence ID" value="NZ_MDJW01000007.1"/>
</dbReference>
<evidence type="ECO:0000313" key="2">
    <source>
        <dbReference type="EMBL" id="OUE21698.1"/>
    </source>
</evidence>
<accession>A0A251YCB2</accession>
<dbReference type="AlphaFoldDB" id="A0A251YCB2"/>